<dbReference type="InterPro" id="IPR050363">
    <property type="entry name" value="MIP/Aquaporin"/>
</dbReference>
<feature type="transmembrane region" description="Helical" evidence="8">
    <location>
        <begin position="85"/>
        <end position="104"/>
    </location>
</feature>
<dbReference type="InterPro" id="IPR000425">
    <property type="entry name" value="MIP"/>
</dbReference>
<reference evidence="9 10" key="1">
    <citation type="submission" date="2024-08" db="EMBL/GenBank/DDBJ databases">
        <title>Clostridium lapicellarii sp. nov., and Clostridium renhuaiense sp. nov., two species isolated from the mud in a fermentation cellar used for producing sauce-flavour Chinese liquors.</title>
        <authorList>
            <person name="Yang F."/>
            <person name="Wang H."/>
            <person name="Chen L.Q."/>
            <person name="Zhou N."/>
            <person name="Lu J.J."/>
            <person name="Pu X.X."/>
            <person name="Wan B."/>
            <person name="Wang L."/>
            <person name="Liu S.J."/>
        </authorList>
    </citation>
    <scope>NUCLEOTIDE SEQUENCE [LARGE SCALE GENOMIC DNA]</scope>
    <source>
        <strain evidence="9 10">MT-5</strain>
    </source>
</reference>
<protein>
    <submittedName>
        <fullName evidence="9">MIP/aquaporin family protein</fullName>
    </submittedName>
</protein>
<dbReference type="Proteomes" id="UP001564657">
    <property type="component" value="Unassembled WGS sequence"/>
</dbReference>
<comment type="similarity">
    <text evidence="2 7">Belongs to the MIP/aquaporin (TC 1.A.8) family.</text>
</comment>
<dbReference type="PANTHER" id="PTHR43829:SF9">
    <property type="entry name" value="AQUAPORIN-9"/>
    <property type="match status" value="1"/>
</dbReference>
<feature type="transmembrane region" description="Helical" evidence="8">
    <location>
        <begin position="211"/>
        <end position="234"/>
    </location>
</feature>
<dbReference type="RefSeq" id="WP_369702726.1">
    <property type="nucleotide sequence ID" value="NZ_JBGEWD010000001.1"/>
</dbReference>
<proteinExistence type="inferred from homology"/>
<evidence type="ECO:0000256" key="2">
    <source>
        <dbReference type="ARBA" id="ARBA00006175"/>
    </source>
</evidence>
<gene>
    <name evidence="9" type="ORF">AB8U03_01320</name>
</gene>
<dbReference type="PRINTS" id="PR00783">
    <property type="entry name" value="MINTRINSICP"/>
</dbReference>
<evidence type="ECO:0000256" key="6">
    <source>
        <dbReference type="ARBA" id="ARBA00023136"/>
    </source>
</evidence>
<keyword evidence="6 8" id="KW-0472">Membrane</keyword>
<organism evidence="9 10">
    <name type="scientific">Clostridium moutaii</name>
    <dbReference type="NCBI Taxonomy" id="3240932"/>
    <lineage>
        <taxon>Bacteria</taxon>
        <taxon>Bacillati</taxon>
        <taxon>Bacillota</taxon>
        <taxon>Clostridia</taxon>
        <taxon>Eubacteriales</taxon>
        <taxon>Clostridiaceae</taxon>
        <taxon>Clostridium</taxon>
    </lineage>
</organism>
<keyword evidence="3 7" id="KW-0813">Transport</keyword>
<evidence type="ECO:0000256" key="5">
    <source>
        <dbReference type="ARBA" id="ARBA00022989"/>
    </source>
</evidence>
<dbReference type="InterPro" id="IPR022357">
    <property type="entry name" value="MIP_CS"/>
</dbReference>
<sequence length="235" mass="24331">MSHLLAEFVGTALLVYLGDGVCANCTLAKSKGQNAGWIVIAAGWGIAVGVPAFIFQNFSNQFNPALTIGLAVIGKFPWAEVPGYIVAQMLGGVVGGILVWLTYLPHWAETEDKAAKLGIFCTAPAIRNYPANFLTEFLATATLVFSLAAIGTVKTADGMGAIVVVSAIIFVLGCAVGGPTGYAMNPARDLSPRIAHAILPIAGKGDSDWSYAWVPVFGPIAGGMAGALLFAALFL</sequence>
<evidence type="ECO:0000256" key="1">
    <source>
        <dbReference type="ARBA" id="ARBA00004141"/>
    </source>
</evidence>
<dbReference type="Gene3D" id="1.20.1080.10">
    <property type="entry name" value="Glycerol uptake facilitator protein"/>
    <property type="match status" value="1"/>
</dbReference>
<evidence type="ECO:0000256" key="7">
    <source>
        <dbReference type="RuleBase" id="RU000477"/>
    </source>
</evidence>
<dbReference type="InterPro" id="IPR023271">
    <property type="entry name" value="Aquaporin-like"/>
</dbReference>
<keyword evidence="5 8" id="KW-1133">Transmembrane helix</keyword>
<accession>A0ABV4BJ72</accession>
<keyword evidence="4 7" id="KW-0812">Transmembrane</keyword>
<dbReference type="Pfam" id="PF00230">
    <property type="entry name" value="MIP"/>
    <property type="match status" value="1"/>
</dbReference>
<dbReference type="SUPFAM" id="SSF81338">
    <property type="entry name" value="Aquaporin-like"/>
    <property type="match status" value="1"/>
</dbReference>
<comment type="caution">
    <text evidence="9">The sequence shown here is derived from an EMBL/GenBank/DDBJ whole genome shotgun (WGS) entry which is preliminary data.</text>
</comment>
<feature type="transmembrane region" description="Helical" evidence="8">
    <location>
        <begin position="159"/>
        <end position="183"/>
    </location>
</feature>
<keyword evidence="10" id="KW-1185">Reference proteome</keyword>
<dbReference type="PANTHER" id="PTHR43829">
    <property type="entry name" value="AQUAPORIN OR AQUAGLYCEROPORIN RELATED"/>
    <property type="match status" value="1"/>
</dbReference>
<dbReference type="PROSITE" id="PS00221">
    <property type="entry name" value="MIP"/>
    <property type="match status" value="1"/>
</dbReference>
<evidence type="ECO:0000313" key="10">
    <source>
        <dbReference type="Proteomes" id="UP001564657"/>
    </source>
</evidence>
<comment type="subcellular location">
    <subcellularLocation>
        <location evidence="1">Membrane</location>
        <topology evidence="1">Multi-pass membrane protein</topology>
    </subcellularLocation>
</comment>
<feature type="transmembrane region" description="Helical" evidence="8">
    <location>
        <begin position="36"/>
        <end position="55"/>
    </location>
</feature>
<feature type="transmembrane region" description="Helical" evidence="8">
    <location>
        <begin position="133"/>
        <end position="153"/>
    </location>
</feature>
<name>A0ABV4BJ72_9CLOT</name>
<evidence type="ECO:0000256" key="8">
    <source>
        <dbReference type="SAM" id="Phobius"/>
    </source>
</evidence>
<dbReference type="EMBL" id="JBGEWD010000001">
    <property type="protein sequence ID" value="MEY7998847.1"/>
    <property type="molecule type" value="Genomic_DNA"/>
</dbReference>
<evidence type="ECO:0000313" key="9">
    <source>
        <dbReference type="EMBL" id="MEY7998847.1"/>
    </source>
</evidence>
<evidence type="ECO:0000256" key="3">
    <source>
        <dbReference type="ARBA" id="ARBA00022448"/>
    </source>
</evidence>
<evidence type="ECO:0000256" key="4">
    <source>
        <dbReference type="ARBA" id="ARBA00022692"/>
    </source>
</evidence>